<keyword evidence="6 11" id="KW-0812">Transmembrane</keyword>
<comment type="caution">
    <text evidence="14">The sequence shown here is derived from an EMBL/GenBank/DDBJ whole genome shotgun (WGS) entry which is preliminary data.</text>
</comment>
<name>A0ABW6YKI9_9ACTN</name>
<evidence type="ECO:0000256" key="3">
    <source>
        <dbReference type="ARBA" id="ARBA00012438"/>
    </source>
</evidence>
<comment type="catalytic activity">
    <reaction evidence="1">
        <text>ATP + protein L-histidine = ADP + protein N-phospho-L-histidine.</text>
        <dbReference type="EC" id="2.7.13.3"/>
    </reaction>
</comment>
<evidence type="ECO:0000256" key="11">
    <source>
        <dbReference type="SAM" id="Phobius"/>
    </source>
</evidence>
<feature type="transmembrane region" description="Helical" evidence="11">
    <location>
        <begin position="118"/>
        <end position="139"/>
    </location>
</feature>
<dbReference type="Gene3D" id="3.30.565.10">
    <property type="entry name" value="Histidine kinase-like ATPase, C-terminal domain"/>
    <property type="match status" value="1"/>
</dbReference>
<evidence type="ECO:0000259" key="13">
    <source>
        <dbReference type="PROSITE" id="PS50885"/>
    </source>
</evidence>
<evidence type="ECO:0000256" key="9">
    <source>
        <dbReference type="ARBA" id="ARBA00023012"/>
    </source>
</evidence>
<evidence type="ECO:0000259" key="12">
    <source>
        <dbReference type="PROSITE" id="PS50109"/>
    </source>
</evidence>
<evidence type="ECO:0000256" key="7">
    <source>
        <dbReference type="ARBA" id="ARBA00022777"/>
    </source>
</evidence>
<dbReference type="CDD" id="cd06225">
    <property type="entry name" value="HAMP"/>
    <property type="match status" value="1"/>
</dbReference>
<dbReference type="PANTHER" id="PTHR45436:SF5">
    <property type="entry name" value="SENSOR HISTIDINE KINASE TRCS"/>
    <property type="match status" value="1"/>
</dbReference>
<dbReference type="InterPro" id="IPR036890">
    <property type="entry name" value="HATPase_C_sf"/>
</dbReference>
<dbReference type="EC" id="2.7.13.3" evidence="3"/>
<evidence type="ECO:0000256" key="2">
    <source>
        <dbReference type="ARBA" id="ARBA00004236"/>
    </source>
</evidence>
<dbReference type="EMBL" id="JBIBSM010000021">
    <property type="protein sequence ID" value="MFF8280377.1"/>
    <property type="molecule type" value="Genomic_DNA"/>
</dbReference>
<dbReference type="CDD" id="cd00075">
    <property type="entry name" value="HATPase"/>
    <property type="match status" value="1"/>
</dbReference>
<evidence type="ECO:0000256" key="4">
    <source>
        <dbReference type="ARBA" id="ARBA00022553"/>
    </source>
</evidence>
<gene>
    <name evidence="14" type="ORF">ACF05T_30525</name>
</gene>
<keyword evidence="9" id="KW-0902">Two-component regulatory system</keyword>
<dbReference type="SUPFAM" id="SSF47384">
    <property type="entry name" value="Homodimeric domain of signal transducing histidine kinase"/>
    <property type="match status" value="1"/>
</dbReference>
<keyword evidence="8 11" id="KW-1133">Transmembrane helix</keyword>
<keyword evidence="7 14" id="KW-0418">Kinase</keyword>
<dbReference type="Gene3D" id="1.10.287.130">
    <property type="match status" value="1"/>
</dbReference>
<evidence type="ECO:0000313" key="15">
    <source>
        <dbReference type="Proteomes" id="UP001603013"/>
    </source>
</evidence>
<dbReference type="InterPro" id="IPR004358">
    <property type="entry name" value="Sig_transdc_His_kin-like_C"/>
</dbReference>
<feature type="domain" description="HAMP" evidence="13">
    <location>
        <begin position="210"/>
        <end position="263"/>
    </location>
</feature>
<dbReference type="CDD" id="cd00082">
    <property type="entry name" value="HisKA"/>
    <property type="match status" value="1"/>
</dbReference>
<dbReference type="InterPro" id="IPR003660">
    <property type="entry name" value="HAMP_dom"/>
</dbReference>
<dbReference type="GO" id="GO:0016301">
    <property type="term" value="F:kinase activity"/>
    <property type="evidence" value="ECO:0007669"/>
    <property type="project" value="UniProtKB-KW"/>
</dbReference>
<dbReference type="SMART" id="SM00304">
    <property type="entry name" value="HAMP"/>
    <property type="match status" value="1"/>
</dbReference>
<dbReference type="PROSITE" id="PS50885">
    <property type="entry name" value="HAMP"/>
    <property type="match status" value="1"/>
</dbReference>
<dbReference type="Proteomes" id="UP001603013">
    <property type="component" value="Unassembled WGS sequence"/>
</dbReference>
<evidence type="ECO:0000256" key="1">
    <source>
        <dbReference type="ARBA" id="ARBA00000085"/>
    </source>
</evidence>
<feature type="transmembrane region" description="Helical" evidence="11">
    <location>
        <begin position="80"/>
        <end position="98"/>
    </location>
</feature>
<evidence type="ECO:0000256" key="10">
    <source>
        <dbReference type="ARBA" id="ARBA00023136"/>
    </source>
</evidence>
<comment type="subcellular location">
    <subcellularLocation>
        <location evidence="2">Cell membrane</location>
    </subcellularLocation>
</comment>
<organism evidence="14 15">
    <name type="scientific">Streptomyces lateritius</name>
    <dbReference type="NCBI Taxonomy" id="67313"/>
    <lineage>
        <taxon>Bacteria</taxon>
        <taxon>Bacillati</taxon>
        <taxon>Actinomycetota</taxon>
        <taxon>Actinomycetes</taxon>
        <taxon>Kitasatosporales</taxon>
        <taxon>Streptomycetaceae</taxon>
        <taxon>Streptomyces</taxon>
    </lineage>
</organism>
<evidence type="ECO:0000256" key="5">
    <source>
        <dbReference type="ARBA" id="ARBA00022679"/>
    </source>
</evidence>
<evidence type="ECO:0000256" key="8">
    <source>
        <dbReference type="ARBA" id="ARBA00022989"/>
    </source>
</evidence>
<dbReference type="SUPFAM" id="SSF55874">
    <property type="entry name" value="ATPase domain of HSP90 chaperone/DNA topoisomerase II/histidine kinase"/>
    <property type="match status" value="1"/>
</dbReference>
<keyword evidence="5" id="KW-0808">Transferase</keyword>
<proteinExistence type="predicted"/>
<reference evidence="14 15" key="1">
    <citation type="submission" date="2024-10" db="EMBL/GenBank/DDBJ databases">
        <title>The Natural Products Discovery Center: Release of the First 8490 Sequenced Strains for Exploring Actinobacteria Biosynthetic Diversity.</title>
        <authorList>
            <person name="Kalkreuter E."/>
            <person name="Kautsar S.A."/>
            <person name="Yang D."/>
            <person name="Bader C.D."/>
            <person name="Teijaro C.N."/>
            <person name="Fluegel L."/>
            <person name="Davis C.M."/>
            <person name="Simpson J.R."/>
            <person name="Lauterbach L."/>
            <person name="Steele A.D."/>
            <person name="Gui C."/>
            <person name="Meng S."/>
            <person name="Li G."/>
            <person name="Viehrig K."/>
            <person name="Ye F."/>
            <person name="Su P."/>
            <person name="Kiefer A.F."/>
            <person name="Nichols A."/>
            <person name="Cepeda A.J."/>
            <person name="Yan W."/>
            <person name="Fan B."/>
            <person name="Jiang Y."/>
            <person name="Adhikari A."/>
            <person name="Zheng C.-J."/>
            <person name="Schuster L."/>
            <person name="Cowan T.M."/>
            <person name="Smanski M.J."/>
            <person name="Chevrette M.G."/>
            <person name="De Carvalho L.P.S."/>
            <person name="Shen B."/>
        </authorList>
    </citation>
    <scope>NUCLEOTIDE SEQUENCE [LARGE SCALE GENOMIC DNA]</scope>
    <source>
        <strain evidence="14 15">NPDC015755</strain>
    </source>
</reference>
<dbReference type="InterPro" id="IPR003594">
    <property type="entry name" value="HATPase_dom"/>
</dbReference>
<keyword evidence="10 11" id="KW-0472">Membrane</keyword>
<dbReference type="SMART" id="SM00388">
    <property type="entry name" value="HisKA"/>
    <property type="match status" value="1"/>
</dbReference>
<sequence>MWATGVAAWLVVVAAVGWLEYADRRAGPPPPQGTPLMLEDRVGPQIELLAWPGHLVGAGFVAVVCWAAGRGHNRTVRVRTTFVAALTSEGLYATYVWWLTQENPQKPWIVAEEAFRWGLMFIGPSAGGLTAAAVWIALGRGAGRLSFPGRLVLTAAGATGVLSLSGVYLLRQAREEGAGESIREVYWIACTTGVPLVALLTGALVHLAAARALRPVEAVRRELEDITSHSLDRRVPVPATDDVIGRLARTTNDTLDRLEQASARQQQFVADAAHELRSPLAALRAQLESALRHPEGVVWGSVVEGAATDVVRLQALADDLLLLAGMDGTRHRARVVEDVDLSAVAEDLVREHAHLPEAGTLKLLCETEGPAAVVGDARQLERLVRNILGNACRHADSAVTVAVRTDRGSVVLEVLDDGPGIPPADRHRVFDRFTRLDESRARTAGGAGLGLPIAREIAARHGGTLTVEESARGARLVARLPCGLHPPG</sequence>
<feature type="transmembrane region" description="Helical" evidence="11">
    <location>
        <begin position="151"/>
        <end position="170"/>
    </location>
</feature>
<feature type="transmembrane region" description="Helical" evidence="11">
    <location>
        <begin position="46"/>
        <end position="68"/>
    </location>
</feature>
<dbReference type="Pfam" id="PF02518">
    <property type="entry name" value="HATPase_c"/>
    <property type="match status" value="1"/>
</dbReference>
<dbReference type="PRINTS" id="PR00344">
    <property type="entry name" value="BCTRLSENSOR"/>
</dbReference>
<keyword evidence="15" id="KW-1185">Reference proteome</keyword>
<dbReference type="PANTHER" id="PTHR45436">
    <property type="entry name" value="SENSOR HISTIDINE KINASE YKOH"/>
    <property type="match status" value="1"/>
</dbReference>
<dbReference type="InterPro" id="IPR005467">
    <property type="entry name" value="His_kinase_dom"/>
</dbReference>
<evidence type="ECO:0000256" key="6">
    <source>
        <dbReference type="ARBA" id="ARBA00022692"/>
    </source>
</evidence>
<dbReference type="InterPro" id="IPR003661">
    <property type="entry name" value="HisK_dim/P_dom"/>
</dbReference>
<dbReference type="PROSITE" id="PS50109">
    <property type="entry name" value="HIS_KIN"/>
    <property type="match status" value="1"/>
</dbReference>
<accession>A0ABW6YKI9</accession>
<dbReference type="InterPro" id="IPR036097">
    <property type="entry name" value="HisK_dim/P_sf"/>
</dbReference>
<keyword evidence="4" id="KW-0597">Phosphoprotein</keyword>
<dbReference type="Pfam" id="PF00512">
    <property type="entry name" value="HisKA"/>
    <property type="match status" value="1"/>
</dbReference>
<feature type="transmembrane region" description="Helical" evidence="11">
    <location>
        <begin position="185"/>
        <end position="210"/>
    </location>
</feature>
<dbReference type="SMART" id="SM00387">
    <property type="entry name" value="HATPase_c"/>
    <property type="match status" value="1"/>
</dbReference>
<protein>
    <recommendedName>
        <fullName evidence="3">histidine kinase</fullName>
        <ecNumber evidence="3">2.7.13.3</ecNumber>
    </recommendedName>
</protein>
<feature type="domain" description="Histidine kinase" evidence="12">
    <location>
        <begin position="271"/>
        <end position="484"/>
    </location>
</feature>
<dbReference type="RefSeq" id="WP_391937220.1">
    <property type="nucleotide sequence ID" value="NZ_JBIBSM010000021.1"/>
</dbReference>
<dbReference type="InterPro" id="IPR050428">
    <property type="entry name" value="TCS_sensor_his_kinase"/>
</dbReference>
<evidence type="ECO:0000313" key="14">
    <source>
        <dbReference type="EMBL" id="MFF8280377.1"/>
    </source>
</evidence>